<comment type="subunit">
    <text evidence="3 10">Homodimer.</text>
</comment>
<dbReference type="Gene3D" id="3.90.20.20">
    <property type="match status" value="1"/>
</dbReference>
<sequence>MDETKNTPSPEEPLEEAPQQEAQEAAVQEPAAPDPLEELKAQLAAEHDSFLRLAAEYDNFRKRTQKERESLYNDAKADTIGKFLPVFDNLQRAMAQETADEAYKKGVEMTMQGFQSILDAMNVTVYGAAGEAFDPAFHNAVMHVDDESLAENTIAEVFQTGFRMGDKVIRHAMVKVAN</sequence>
<dbReference type="InterPro" id="IPR009012">
    <property type="entry name" value="GrpE_head"/>
</dbReference>
<gene>
    <name evidence="10 14" type="primary">grpE</name>
    <name evidence="14" type="ORF">IAA53_02305</name>
</gene>
<comment type="caution">
    <text evidence="14">The sequence shown here is derived from an EMBL/GenBank/DDBJ whole genome shotgun (WGS) entry which is preliminary data.</text>
</comment>
<dbReference type="Gene3D" id="2.30.22.10">
    <property type="entry name" value="Head domain of nucleotide exchange factor GrpE"/>
    <property type="match status" value="1"/>
</dbReference>
<feature type="region of interest" description="Disordered" evidence="13">
    <location>
        <begin position="1"/>
        <end position="35"/>
    </location>
</feature>
<dbReference type="InterPro" id="IPR013805">
    <property type="entry name" value="GrpE_CC"/>
</dbReference>
<evidence type="ECO:0000256" key="13">
    <source>
        <dbReference type="SAM" id="MobiDB-lite"/>
    </source>
</evidence>
<evidence type="ECO:0000313" key="14">
    <source>
        <dbReference type="EMBL" id="HIR50113.1"/>
    </source>
</evidence>
<dbReference type="FunFam" id="2.30.22.10:FF:000001">
    <property type="entry name" value="Protein GrpE"/>
    <property type="match status" value="1"/>
</dbReference>
<comment type="function">
    <text evidence="7 10 11">Participates actively in the response to hyperosmotic and heat shock by preventing the aggregation of stress-denatured proteins, in association with DnaK and GrpE. It is the nucleotide exchange factor for DnaK and may function as a thermosensor. Unfolded proteins bind initially to DnaJ; upon interaction with the DnaJ-bound protein, DnaK hydrolyzes its bound ATP, resulting in the formation of a stable complex. GrpE releases ADP from DnaK; ATP binding to DnaK triggers the release of the substrate protein, thus completing the reaction cycle. Several rounds of ATP-dependent interactions between DnaJ, DnaK and GrpE are required for fully efficient folding.</text>
</comment>
<protein>
    <recommendedName>
        <fullName evidence="8 10">Protein GrpE</fullName>
    </recommendedName>
    <alternativeName>
        <fullName evidence="9 10">HSP-70 cofactor</fullName>
    </alternativeName>
</protein>
<dbReference type="GO" id="GO:0051087">
    <property type="term" value="F:protein-folding chaperone binding"/>
    <property type="evidence" value="ECO:0007669"/>
    <property type="project" value="InterPro"/>
</dbReference>
<dbReference type="PANTHER" id="PTHR21237">
    <property type="entry name" value="GRPE PROTEIN"/>
    <property type="match status" value="1"/>
</dbReference>
<keyword evidence="6 10" id="KW-0143">Chaperone</keyword>
<dbReference type="PROSITE" id="PS01071">
    <property type="entry name" value="GRPE"/>
    <property type="match status" value="1"/>
</dbReference>
<dbReference type="InterPro" id="IPR000740">
    <property type="entry name" value="GrpE"/>
</dbReference>
<evidence type="ECO:0000256" key="2">
    <source>
        <dbReference type="ARBA" id="ARBA00009054"/>
    </source>
</evidence>
<dbReference type="AlphaFoldDB" id="A0A9D1DGC4"/>
<comment type="subcellular location">
    <subcellularLocation>
        <location evidence="1 10">Cytoplasm</location>
    </subcellularLocation>
</comment>
<keyword evidence="4 10" id="KW-0963">Cytoplasm</keyword>
<dbReference type="SUPFAM" id="SSF51064">
    <property type="entry name" value="Head domain of nucleotide exchange factor GrpE"/>
    <property type="match status" value="1"/>
</dbReference>
<evidence type="ECO:0000256" key="7">
    <source>
        <dbReference type="ARBA" id="ARBA00053401"/>
    </source>
</evidence>
<evidence type="ECO:0000256" key="6">
    <source>
        <dbReference type="ARBA" id="ARBA00023186"/>
    </source>
</evidence>
<reference evidence="14" key="1">
    <citation type="submission" date="2020-10" db="EMBL/GenBank/DDBJ databases">
        <authorList>
            <person name="Gilroy R."/>
        </authorList>
    </citation>
    <scope>NUCLEOTIDE SEQUENCE</scope>
    <source>
        <strain evidence="14">ChiBcec15-4380</strain>
    </source>
</reference>
<evidence type="ECO:0000256" key="10">
    <source>
        <dbReference type="HAMAP-Rule" id="MF_01151"/>
    </source>
</evidence>
<evidence type="ECO:0000256" key="5">
    <source>
        <dbReference type="ARBA" id="ARBA00023016"/>
    </source>
</evidence>
<evidence type="ECO:0000256" key="12">
    <source>
        <dbReference type="RuleBase" id="RU004478"/>
    </source>
</evidence>
<reference evidence="14" key="2">
    <citation type="journal article" date="2021" name="PeerJ">
        <title>Extensive microbial diversity within the chicken gut microbiome revealed by metagenomics and culture.</title>
        <authorList>
            <person name="Gilroy R."/>
            <person name="Ravi A."/>
            <person name="Getino M."/>
            <person name="Pursley I."/>
            <person name="Horton D.L."/>
            <person name="Alikhan N.F."/>
            <person name="Baker D."/>
            <person name="Gharbi K."/>
            <person name="Hall N."/>
            <person name="Watson M."/>
            <person name="Adriaenssens E.M."/>
            <person name="Foster-Nyarko E."/>
            <person name="Jarju S."/>
            <person name="Secka A."/>
            <person name="Antonio M."/>
            <person name="Oren A."/>
            <person name="Chaudhuri R.R."/>
            <person name="La Ragione R."/>
            <person name="Hildebrand F."/>
            <person name="Pallen M.J."/>
        </authorList>
    </citation>
    <scope>NUCLEOTIDE SEQUENCE</scope>
    <source>
        <strain evidence="14">ChiBcec15-4380</strain>
    </source>
</reference>
<comment type="similarity">
    <text evidence="2 10 12">Belongs to the GrpE family.</text>
</comment>
<dbReference type="GO" id="GO:0000774">
    <property type="term" value="F:adenyl-nucleotide exchange factor activity"/>
    <property type="evidence" value="ECO:0007669"/>
    <property type="project" value="InterPro"/>
</dbReference>
<dbReference type="PRINTS" id="PR00773">
    <property type="entry name" value="GRPEPROTEIN"/>
</dbReference>
<dbReference type="Pfam" id="PF01025">
    <property type="entry name" value="GrpE"/>
    <property type="match status" value="1"/>
</dbReference>
<evidence type="ECO:0000256" key="11">
    <source>
        <dbReference type="RuleBase" id="RU000639"/>
    </source>
</evidence>
<dbReference type="HAMAP" id="MF_01151">
    <property type="entry name" value="GrpE"/>
    <property type="match status" value="1"/>
</dbReference>
<dbReference type="EMBL" id="DVHE01000015">
    <property type="protein sequence ID" value="HIR50113.1"/>
    <property type="molecule type" value="Genomic_DNA"/>
</dbReference>
<evidence type="ECO:0000256" key="1">
    <source>
        <dbReference type="ARBA" id="ARBA00004496"/>
    </source>
</evidence>
<dbReference type="GO" id="GO:0006457">
    <property type="term" value="P:protein folding"/>
    <property type="evidence" value="ECO:0007669"/>
    <property type="project" value="InterPro"/>
</dbReference>
<evidence type="ECO:0000256" key="4">
    <source>
        <dbReference type="ARBA" id="ARBA00022490"/>
    </source>
</evidence>
<keyword evidence="5 10" id="KW-0346">Stress response</keyword>
<dbReference type="GO" id="GO:0051082">
    <property type="term" value="F:unfolded protein binding"/>
    <property type="evidence" value="ECO:0007669"/>
    <property type="project" value="TreeGrafter"/>
</dbReference>
<evidence type="ECO:0000313" key="15">
    <source>
        <dbReference type="Proteomes" id="UP000824239"/>
    </source>
</evidence>
<accession>A0A9D1DGC4</accession>
<name>A0A9D1DGC4_9FIRM</name>
<evidence type="ECO:0000256" key="3">
    <source>
        <dbReference type="ARBA" id="ARBA00011738"/>
    </source>
</evidence>
<organism evidence="14 15">
    <name type="scientific">Candidatus Avoscillospira avicola</name>
    <dbReference type="NCBI Taxonomy" id="2840706"/>
    <lineage>
        <taxon>Bacteria</taxon>
        <taxon>Bacillati</taxon>
        <taxon>Bacillota</taxon>
        <taxon>Clostridia</taxon>
        <taxon>Eubacteriales</taxon>
        <taxon>Oscillospiraceae</taxon>
        <taxon>Oscillospiraceae incertae sedis</taxon>
        <taxon>Candidatus Avoscillospira</taxon>
    </lineage>
</organism>
<dbReference type="Proteomes" id="UP000824239">
    <property type="component" value="Unassembled WGS sequence"/>
</dbReference>
<dbReference type="SUPFAM" id="SSF58014">
    <property type="entry name" value="Coiled-coil domain of nucleotide exchange factor GrpE"/>
    <property type="match status" value="1"/>
</dbReference>
<dbReference type="CDD" id="cd00446">
    <property type="entry name" value="GrpE"/>
    <property type="match status" value="1"/>
</dbReference>
<evidence type="ECO:0000256" key="9">
    <source>
        <dbReference type="ARBA" id="ARBA00076414"/>
    </source>
</evidence>
<dbReference type="PANTHER" id="PTHR21237:SF23">
    <property type="entry name" value="GRPE PROTEIN HOMOLOG, MITOCHONDRIAL"/>
    <property type="match status" value="1"/>
</dbReference>
<evidence type="ECO:0000256" key="8">
    <source>
        <dbReference type="ARBA" id="ARBA00072274"/>
    </source>
</evidence>
<dbReference type="GO" id="GO:0042803">
    <property type="term" value="F:protein homodimerization activity"/>
    <property type="evidence" value="ECO:0007669"/>
    <property type="project" value="InterPro"/>
</dbReference>
<feature type="compositionally biased region" description="Low complexity" evidence="13">
    <location>
        <begin position="16"/>
        <end position="31"/>
    </location>
</feature>
<dbReference type="GO" id="GO:0005737">
    <property type="term" value="C:cytoplasm"/>
    <property type="evidence" value="ECO:0007669"/>
    <property type="project" value="UniProtKB-SubCell"/>
</dbReference>
<proteinExistence type="inferred from homology"/>